<dbReference type="PANTHER" id="PTHR42756:SF1">
    <property type="entry name" value="TRANSCRIPTIONAL REPRESSOR OF EMRAB OPERON"/>
    <property type="match status" value="1"/>
</dbReference>
<evidence type="ECO:0000256" key="2">
    <source>
        <dbReference type="ARBA" id="ARBA00023125"/>
    </source>
</evidence>
<dbReference type="Gene3D" id="1.10.10.10">
    <property type="entry name" value="Winged helix-like DNA-binding domain superfamily/Winged helix DNA-binding domain"/>
    <property type="match status" value="1"/>
</dbReference>
<feature type="domain" description="HTH marR-type" evidence="4">
    <location>
        <begin position="1"/>
        <end position="137"/>
    </location>
</feature>
<name>A0ABM5M125_BACA1</name>
<dbReference type="SUPFAM" id="SSF46785">
    <property type="entry name" value="Winged helix' DNA-binding domain"/>
    <property type="match status" value="1"/>
</dbReference>
<keyword evidence="6" id="KW-1185">Reference proteome</keyword>
<protein>
    <submittedName>
        <fullName evidence="5">MarR family protein</fullName>
    </submittedName>
</protein>
<keyword evidence="1" id="KW-0805">Transcription regulation</keyword>
<evidence type="ECO:0000313" key="5">
    <source>
        <dbReference type="EMBL" id="ADP33870.1"/>
    </source>
</evidence>
<dbReference type="EMBL" id="CP002207">
    <property type="protein sequence ID" value="ADP33870.1"/>
    <property type="molecule type" value="Genomic_DNA"/>
</dbReference>
<dbReference type="InterPro" id="IPR000835">
    <property type="entry name" value="HTH_MarR-typ"/>
</dbReference>
<dbReference type="Proteomes" id="UP000006867">
    <property type="component" value="Chromosome"/>
</dbReference>
<evidence type="ECO:0000256" key="3">
    <source>
        <dbReference type="ARBA" id="ARBA00023163"/>
    </source>
</evidence>
<dbReference type="InterPro" id="IPR036390">
    <property type="entry name" value="WH_DNA-bd_sf"/>
</dbReference>
<dbReference type="PRINTS" id="PR00598">
    <property type="entry name" value="HTHMARR"/>
</dbReference>
<dbReference type="PANTHER" id="PTHR42756">
    <property type="entry name" value="TRANSCRIPTIONAL REGULATOR, MARR"/>
    <property type="match status" value="1"/>
</dbReference>
<sequence>MVSHAEQLIGYNIKTSRRIIRFLAFHLKEEGITPEQWTVLKRVGESRGISQKELSARADKDQATLTKILDLLEKKNFIRREANPRDRRSFLVVLTEAGEELKQTLTDKMEILFAGLLENTSDEDLAVFLGILDRINGNIANNTTS</sequence>
<proteinExistence type="predicted"/>
<dbReference type="PROSITE" id="PS50995">
    <property type="entry name" value="HTH_MARR_2"/>
    <property type="match status" value="1"/>
</dbReference>
<evidence type="ECO:0000256" key="1">
    <source>
        <dbReference type="ARBA" id="ARBA00023015"/>
    </source>
</evidence>
<evidence type="ECO:0000313" key="6">
    <source>
        <dbReference type="Proteomes" id="UP000006867"/>
    </source>
</evidence>
<accession>A0ABM5M125</accession>
<dbReference type="Pfam" id="PF01047">
    <property type="entry name" value="MarR"/>
    <property type="match status" value="1"/>
</dbReference>
<evidence type="ECO:0000259" key="4">
    <source>
        <dbReference type="PROSITE" id="PS50995"/>
    </source>
</evidence>
<dbReference type="SMART" id="SM00347">
    <property type="entry name" value="HTH_MARR"/>
    <property type="match status" value="1"/>
</dbReference>
<dbReference type="InterPro" id="IPR036388">
    <property type="entry name" value="WH-like_DNA-bd_sf"/>
</dbReference>
<dbReference type="RefSeq" id="WP_003326915.1">
    <property type="nucleotide sequence ID" value="NC_014639.1"/>
</dbReference>
<keyword evidence="2" id="KW-0238">DNA-binding</keyword>
<gene>
    <name evidence="5" type="ordered locus">BATR1942_14740</name>
</gene>
<keyword evidence="3" id="KW-0804">Transcription</keyword>
<organism evidence="5 6">
    <name type="scientific">Bacillus atrophaeus (strain 1942)</name>
    <dbReference type="NCBI Taxonomy" id="720555"/>
    <lineage>
        <taxon>Bacteria</taxon>
        <taxon>Bacillati</taxon>
        <taxon>Bacillota</taxon>
        <taxon>Bacilli</taxon>
        <taxon>Bacillales</taxon>
        <taxon>Bacillaceae</taxon>
        <taxon>Bacillus</taxon>
    </lineage>
</organism>
<reference evidence="5 6" key="1">
    <citation type="journal article" date="2011" name="Front. Microbiol.">
        <title>Genomic signatures of strain selection and enhancement in Bacillus atrophaeus var. globigii, a historical biowarfare simulant.</title>
        <authorList>
            <person name="Gibbons H.S."/>
            <person name="Broomall S.M."/>
            <person name="McNew L.A."/>
            <person name="Daligault H."/>
            <person name="Chapman C."/>
            <person name="Bruce D."/>
            <person name="Karavis M."/>
            <person name="Krepps M."/>
            <person name="McGregor P.A."/>
            <person name="Hong C."/>
            <person name="Park K.H."/>
            <person name="Akmal A."/>
            <person name="Feldman A."/>
            <person name="Lin J.S."/>
            <person name="Chang W.E."/>
            <person name="Higgs B.W."/>
            <person name="Demirev P."/>
            <person name="Lindquist J."/>
            <person name="Liem A."/>
            <person name="Fochler E."/>
            <person name="Read T.D."/>
            <person name="Tapia R."/>
            <person name="Johnson S."/>
            <person name="Bishop-Lilly K.A."/>
            <person name="Detter C."/>
            <person name="Han C."/>
            <person name="Sozhamannan S."/>
            <person name="Rosenzweig C.N."/>
            <person name="Skowronski E.W."/>
        </authorList>
    </citation>
    <scope>NUCLEOTIDE SEQUENCE [LARGE SCALE GENOMIC DNA]</scope>
    <source>
        <strain evidence="5 6">1942</strain>
    </source>
</reference>